<proteinExistence type="predicted"/>
<evidence type="ECO:0008006" key="3">
    <source>
        <dbReference type="Google" id="ProtNLM"/>
    </source>
</evidence>
<protein>
    <recommendedName>
        <fullName evidence="3">DUF507 family protein</fullName>
    </recommendedName>
</protein>
<dbReference type="Proteomes" id="UP001318120">
    <property type="component" value="Chromosome"/>
</dbReference>
<gene>
    <name evidence="1" type="ORF">CVIC9261_06405</name>
</gene>
<sequence>MKLDKLQLHPAPISDIIFLGRIKSKMKNTRAEARAYNDITVKRDMTLEEQLELLYDDLIDYVKTDLGTEKYEAIKRVVNTFKKDEKDVSIRIILRESELRKRGEIGGMFSNAFNMEDLKKAIEIVLNADDIDALLDRITAELWYIYNKKDIPENAMEVMKAVLNDNYYKLYQNQIINIITAAVCKKYYNYFYRDLEYHLNKIIDNYTYWCESLESKVAELKASCEIKDEDETSSTPNI</sequence>
<keyword evidence="2" id="KW-1185">Reference proteome</keyword>
<evidence type="ECO:0000313" key="2">
    <source>
        <dbReference type="Proteomes" id="UP001318120"/>
    </source>
</evidence>
<evidence type="ECO:0000313" key="1">
    <source>
        <dbReference type="EMBL" id="WWC41333.1"/>
    </source>
</evidence>
<organism evidence="1 2">
    <name type="scientific">Campylobacter vicugnae</name>
    <dbReference type="NCBI Taxonomy" id="1660076"/>
    <lineage>
        <taxon>Bacteria</taxon>
        <taxon>Pseudomonadati</taxon>
        <taxon>Campylobacterota</taxon>
        <taxon>Epsilonproteobacteria</taxon>
        <taxon>Campylobacterales</taxon>
        <taxon>Campylobacteraceae</taxon>
        <taxon>Campylobacter</taxon>
    </lineage>
</organism>
<dbReference type="RefSeq" id="WP_086255550.1">
    <property type="nucleotide sequence ID" value="NZ_CP144915.1"/>
</dbReference>
<accession>A0ABZ2E6K5</accession>
<dbReference type="GeneID" id="93113724"/>
<dbReference type="EMBL" id="CP144916">
    <property type="protein sequence ID" value="WWC41333.1"/>
    <property type="molecule type" value="Genomic_DNA"/>
</dbReference>
<reference evidence="1 2" key="1">
    <citation type="journal article" date="2017" name="Genome Biol. Evol.">
        <title>Comparative Genomic Analysis Identifies a Campylobacter Clade Deficient in Selenium Metabolism.</title>
        <authorList>
            <person name="Miller W.G."/>
            <person name="Yee E."/>
            <person name="Lopes B.S."/>
            <person name="Chapman M.H."/>
            <person name="Huynh S."/>
            <person name="Bono J.L."/>
            <person name="Parker C.T."/>
            <person name="Strachan N.J.C."/>
            <person name="Forbes K.J."/>
        </authorList>
    </citation>
    <scope>NUCLEOTIDE SEQUENCE [LARGE SCALE GENOMIC DNA]</scope>
    <source>
        <strain evidence="1 2">RM9261</strain>
    </source>
</reference>
<name>A0ABZ2E6K5_9BACT</name>